<evidence type="ECO:0000256" key="5">
    <source>
        <dbReference type="SAM" id="SignalP"/>
    </source>
</evidence>
<keyword evidence="3 5" id="KW-0732">Signal</keyword>
<dbReference type="PROSITE" id="PS51257">
    <property type="entry name" value="PROKAR_LIPOPROTEIN"/>
    <property type="match status" value="1"/>
</dbReference>
<dbReference type="PANTHER" id="PTHR30632:SF0">
    <property type="entry name" value="SULFATE-BINDING PROTEIN"/>
    <property type="match status" value="1"/>
</dbReference>
<dbReference type="EMBL" id="LT629792">
    <property type="protein sequence ID" value="SDT88945.1"/>
    <property type="molecule type" value="Genomic_DNA"/>
</dbReference>
<feature type="signal peptide" evidence="5">
    <location>
        <begin position="1"/>
        <end position="20"/>
    </location>
</feature>
<evidence type="ECO:0000313" key="6">
    <source>
        <dbReference type="EMBL" id="SDT88945.1"/>
    </source>
</evidence>
<feature type="compositionally biased region" description="Low complexity" evidence="4">
    <location>
        <begin position="28"/>
        <end position="54"/>
    </location>
</feature>
<evidence type="ECO:0000256" key="4">
    <source>
        <dbReference type="SAM" id="MobiDB-lite"/>
    </source>
</evidence>
<dbReference type="NCBIfam" id="TIGR01256">
    <property type="entry name" value="modA"/>
    <property type="match status" value="1"/>
</dbReference>
<dbReference type="SUPFAM" id="SSF53850">
    <property type="entry name" value="Periplasmic binding protein-like II"/>
    <property type="match status" value="1"/>
</dbReference>
<feature type="region of interest" description="Disordered" evidence="4">
    <location>
        <begin position="24"/>
        <end position="54"/>
    </location>
</feature>
<evidence type="ECO:0000256" key="1">
    <source>
        <dbReference type="ARBA" id="ARBA00009175"/>
    </source>
</evidence>
<dbReference type="Pfam" id="PF13531">
    <property type="entry name" value="SBP_bac_11"/>
    <property type="match status" value="1"/>
</dbReference>
<keyword evidence="2" id="KW-0479">Metal-binding</keyword>
<dbReference type="PIRSF" id="PIRSF004846">
    <property type="entry name" value="ModA"/>
    <property type="match status" value="1"/>
</dbReference>
<dbReference type="InterPro" id="IPR005950">
    <property type="entry name" value="ModA"/>
</dbReference>
<proteinExistence type="inferred from homology"/>
<reference evidence="6 7" key="1">
    <citation type="submission" date="2016-10" db="EMBL/GenBank/DDBJ databases">
        <authorList>
            <person name="Varghese N."/>
            <person name="Submissions S."/>
        </authorList>
    </citation>
    <scope>NUCLEOTIDE SEQUENCE [LARGE SCALE GENOMIC DNA]</scope>
    <source>
        <strain evidence="6 7">DSM 9169</strain>
    </source>
</reference>
<accession>A0ABY0V647</accession>
<dbReference type="InterPro" id="IPR050682">
    <property type="entry name" value="ModA/WtpA"/>
</dbReference>
<evidence type="ECO:0000313" key="7">
    <source>
        <dbReference type="Proteomes" id="UP000198976"/>
    </source>
</evidence>
<protein>
    <submittedName>
        <fullName evidence="6">Molybdate transport system substrate-binding protein</fullName>
    </submittedName>
</protein>
<comment type="similarity">
    <text evidence="1">Belongs to the bacterial solute-binding protein ModA family.</text>
</comment>
<organism evidence="6 7">
    <name type="scientific">Schaalia radingae</name>
    <dbReference type="NCBI Taxonomy" id="131110"/>
    <lineage>
        <taxon>Bacteria</taxon>
        <taxon>Bacillati</taxon>
        <taxon>Actinomycetota</taxon>
        <taxon>Actinomycetes</taxon>
        <taxon>Actinomycetales</taxon>
        <taxon>Actinomycetaceae</taxon>
        <taxon>Schaalia</taxon>
    </lineage>
</organism>
<name>A0ABY0V647_9ACTO</name>
<dbReference type="RefSeq" id="WP_092648357.1">
    <property type="nucleotide sequence ID" value="NZ_LT629792.1"/>
</dbReference>
<evidence type="ECO:0000256" key="3">
    <source>
        <dbReference type="ARBA" id="ARBA00022729"/>
    </source>
</evidence>
<feature type="chain" id="PRO_5047035556" evidence="5">
    <location>
        <begin position="21"/>
        <end position="282"/>
    </location>
</feature>
<evidence type="ECO:0000256" key="2">
    <source>
        <dbReference type="ARBA" id="ARBA00022723"/>
    </source>
</evidence>
<keyword evidence="7" id="KW-1185">Reference proteome</keyword>
<dbReference type="PANTHER" id="PTHR30632">
    <property type="entry name" value="MOLYBDATE-BINDING PERIPLASMIC PROTEIN"/>
    <property type="match status" value="1"/>
</dbReference>
<dbReference type="Gene3D" id="3.40.190.10">
    <property type="entry name" value="Periplasmic binding protein-like II"/>
    <property type="match status" value="2"/>
</dbReference>
<sequence length="282" mass="29349">MLRKFGTSFALLATAACALAGCSGGGSTESEQSEPAAALQSETSQSSEAASASEGQNYGDITIFAAKSLTKSFTELGEAFEAENPGSKVTFSFDGSQNLVDQIHQGSPADALFTADQKNMDKAAENGDVEADASYATNTLVMVVPKGNPGQVEGFTTEALEGKKLVVCAEGVPCGNATKTLAEKNGVTFQAVSEEQNVGDTLAKVETGEADAGLVYKTDAMSSDKVDVIEIENADQVVNDYRVALMKSAKNKEGGQAFIDFILSDKGQQVLDAYGFTAPTTK</sequence>
<gene>
    <name evidence="6" type="ORF">SAMN04489714_0597</name>
</gene>
<dbReference type="Proteomes" id="UP000198976">
    <property type="component" value="Chromosome I"/>
</dbReference>